<dbReference type="AlphaFoldDB" id="A0A6J4JJN0"/>
<evidence type="ECO:0000256" key="1">
    <source>
        <dbReference type="SAM" id="MobiDB-lite"/>
    </source>
</evidence>
<accession>A0A6J4JJN0</accession>
<feature type="compositionally biased region" description="Basic and acidic residues" evidence="1">
    <location>
        <begin position="301"/>
        <end position="315"/>
    </location>
</feature>
<protein>
    <submittedName>
        <fullName evidence="2">Glucose-6-phosphate 1-dehydrogenase</fullName>
        <ecNumber evidence="2">1.1.1.49</ecNumber>
    </submittedName>
</protein>
<feature type="compositionally biased region" description="Basic residues" evidence="1">
    <location>
        <begin position="223"/>
        <end position="237"/>
    </location>
</feature>
<feature type="compositionally biased region" description="Basic residues" evidence="1">
    <location>
        <begin position="414"/>
        <end position="426"/>
    </location>
</feature>
<name>A0A6J4JJN0_9PSEU</name>
<feature type="region of interest" description="Disordered" evidence="1">
    <location>
        <begin position="1"/>
        <end position="118"/>
    </location>
</feature>
<gene>
    <name evidence="2" type="ORF">AVDCRST_MAG54-3490</name>
</gene>
<keyword evidence="2" id="KW-0560">Oxidoreductase</keyword>
<evidence type="ECO:0000313" key="2">
    <source>
        <dbReference type="EMBL" id="CAA9279633.1"/>
    </source>
</evidence>
<proteinExistence type="predicted"/>
<feature type="non-terminal residue" evidence="2">
    <location>
        <position position="1"/>
    </location>
</feature>
<feature type="compositionally biased region" description="Basic residues" evidence="1">
    <location>
        <begin position="282"/>
        <end position="300"/>
    </location>
</feature>
<dbReference type="EMBL" id="CADCTH010000445">
    <property type="protein sequence ID" value="CAA9279633.1"/>
    <property type="molecule type" value="Genomic_DNA"/>
</dbReference>
<feature type="region of interest" description="Disordered" evidence="1">
    <location>
        <begin position="163"/>
        <end position="472"/>
    </location>
</feature>
<feature type="compositionally biased region" description="Low complexity" evidence="1">
    <location>
        <begin position="31"/>
        <end position="42"/>
    </location>
</feature>
<sequence>GRTRSTRPHRLRPVRGDRRPGQAPGAAVVLPSRAGGPAARGVAPDRQRAAQQDRRRVPRRRARRGRGVRRGQARRRAVGRVRGPAALRRRRLHPRRPGRAPRPRRGGPRRHRGRRPARALLRPAAPGVRRLHARDRGARARGGRAGGLREAVRHVDGGLQVARRGRARGARRVAGLPHRPLPRQGGDAGAAGAALRQRPVRQLVGPPPRGRRADRRARDPRRQRPRAVLRRHRRGARHAGDAPVPGRRRGGHGAARLARRRRRGRGPGRGRARVPAPGPRRGGPRAVRRLPRHRPRRGGLPHRDVRRRPAVDRQRALARGAVPAAHRQTHGPEPPEGQPGVPRPGGHPGARRGPAAPGQRAVLRPRWRRGAGAVDERQDPGRGDGAGHDVDPDPARRPVRGRPAAAVHAADPRRAHRRPRAVHPPRRAGGGLVGRRRGARRRPPPRALRARHLGPRRRAAPRRPRRLGAPRL</sequence>
<organism evidence="2">
    <name type="scientific">uncultured Actinomycetospora sp</name>
    <dbReference type="NCBI Taxonomy" id="1135996"/>
    <lineage>
        <taxon>Bacteria</taxon>
        <taxon>Bacillati</taxon>
        <taxon>Actinomycetota</taxon>
        <taxon>Actinomycetes</taxon>
        <taxon>Pseudonocardiales</taxon>
        <taxon>Pseudonocardiaceae</taxon>
        <taxon>Actinomycetospora</taxon>
        <taxon>environmental samples</taxon>
    </lineage>
</organism>
<feature type="compositionally biased region" description="Basic residues" evidence="1">
    <location>
        <begin position="56"/>
        <end position="79"/>
    </location>
</feature>
<feature type="compositionally biased region" description="Basic residues" evidence="1">
    <location>
        <begin position="246"/>
        <end position="272"/>
    </location>
</feature>
<feature type="compositionally biased region" description="Low complexity" evidence="1">
    <location>
        <begin position="351"/>
        <end position="362"/>
    </location>
</feature>
<feature type="compositionally biased region" description="Basic residues" evidence="1">
    <location>
        <begin position="434"/>
        <end position="472"/>
    </location>
</feature>
<feature type="compositionally biased region" description="Basic and acidic residues" evidence="1">
    <location>
        <begin position="43"/>
        <end position="55"/>
    </location>
</feature>
<feature type="non-terminal residue" evidence="2">
    <location>
        <position position="472"/>
    </location>
</feature>
<feature type="compositionally biased region" description="Basic residues" evidence="1">
    <location>
        <begin position="87"/>
        <end position="117"/>
    </location>
</feature>
<dbReference type="EC" id="1.1.1.49" evidence="2"/>
<dbReference type="GO" id="GO:0004345">
    <property type="term" value="F:glucose-6-phosphate dehydrogenase activity"/>
    <property type="evidence" value="ECO:0007669"/>
    <property type="project" value="UniProtKB-EC"/>
</dbReference>
<feature type="compositionally biased region" description="Basic and acidic residues" evidence="1">
    <location>
        <begin position="374"/>
        <end position="396"/>
    </location>
</feature>
<reference evidence="2" key="1">
    <citation type="submission" date="2020-02" db="EMBL/GenBank/DDBJ databases">
        <authorList>
            <person name="Meier V. D."/>
        </authorList>
    </citation>
    <scope>NUCLEOTIDE SEQUENCE</scope>
    <source>
        <strain evidence="2">AVDCRST_MAG54</strain>
    </source>
</reference>
<feature type="compositionally biased region" description="Basic residues" evidence="1">
    <location>
        <begin position="1"/>
        <end position="13"/>
    </location>
</feature>